<dbReference type="PATRIC" id="fig|1341157.4.peg.531"/>
<keyword evidence="2" id="KW-1185">Reference proteome</keyword>
<dbReference type="OrthoDB" id="1826470at2"/>
<dbReference type="AlphaFoldDB" id="W7V279"/>
<proteinExistence type="predicted"/>
<dbReference type="EMBL" id="ATAX01000008">
    <property type="protein sequence ID" value="EWM54912.1"/>
    <property type="molecule type" value="Genomic_DNA"/>
</dbReference>
<evidence type="ECO:0000313" key="2">
    <source>
        <dbReference type="Proteomes" id="UP000019365"/>
    </source>
</evidence>
<evidence type="ECO:0000313" key="1">
    <source>
        <dbReference type="EMBL" id="EWM54912.1"/>
    </source>
</evidence>
<comment type="caution">
    <text evidence="1">The sequence shown here is derived from an EMBL/GenBank/DDBJ whole genome shotgun (WGS) entry which is preliminary data.</text>
</comment>
<organism evidence="1 2">
    <name type="scientific">Ruminococcus flavefaciens 007c</name>
    <dbReference type="NCBI Taxonomy" id="1341157"/>
    <lineage>
        <taxon>Bacteria</taxon>
        <taxon>Bacillati</taxon>
        <taxon>Bacillota</taxon>
        <taxon>Clostridia</taxon>
        <taxon>Eubacteriales</taxon>
        <taxon>Oscillospiraceae</taxon>
        <taxon>Ruminococcus</taxon>
    </lineage>
</organism>
<protein>
    <submittedName>
        <fullName evidence="1">Uncharacterized protein</fullName>
    </submittedName>
</protein>
<dbReference type="InterPro" id="IPR058087">
    <property type="entry name" value="XAC2610_dom"/>
</dbReference>
<dbReference type="PROSITE" id="PS51257">
    <property type="entry name" value="PROKAR_LIPOPROTEIN"/>
    <property type="match status" value="1"/>
</dbReference>
<dbReference type="Proteomes" id="UP000019365">
    <property type="component" value="Unassembled WGS sequence"/>
</dbReference>
<gene>
    <name evidence="1" type="ORF">RF007C_11275</name>
</gene>
<name>W7V279_RUMFL</name>
<dbReference type="RefSeq" id="WP_037296959.1">
    <property type="nucleotide sequence ID" value="NZ_ATAX01000008.1"/>
</dbReference>
<accession>W7V279</accession>
<sequence length="417" mass="47315">MNIKHFIIPIISAALLSGCSEGAKISVSSAAETTAAGETATETDTAKPIVTIASPKRKKDETVHFTAGVRGSRVTVLCGGSAVSVIEADVQLSGAEDVVIRDFNFDSYDDLFIYDDVFTGAYWLCVPDTMEFTRSDAMALADGKAVLMDTDSSSRTLTMKRNVGYGSCETVYRWQDDVLVPVSRIDEYTKGYGDDAERLADVCEFDEKGRRIITERRHINPRTGACFRTETDVLYLCTTDSSVDYMKGRELIQSIDVTGLPQLYDRIKQNGKVRYLPYSNTNYSDGAEILLIEEDYDFDGCNDLRIQTDSVLAGGSDEYVYYRYDDEKDRYTEWQELNAFGCQISANPETQTIQYYDRYSLDEDHNCYIFIWDKGKLRLKEREFYHGVGNDCDIYEYDEDGNEHYVLTGQYIKDDFR</sequence>
<dbReference type="eggNOG" id="ENOG5030GY8">
    <property type="taxonomic scope" value="Bacteria"/>
</dbReference>
<reference evidence="1 2" key="1">
    <citation type="journal article" date="2014" name="PLoS ONE">
        <title>Rumen cellulosomics: divergent fiber-degrading strategies revealed by comparative genome-wide analysis of six ruminococcal strains.</title>
        <authorList>
            <person name="Dassa B."/>
            <person name="Borovok I."/>
            <person name="Ruimy-Israeli V."/>
            <person name="Lamed R."/>
            <person name="Flint H.J."/>
            <person name="Duncan S.H."/>
            <person name="Henrissat B."/>
            <person name="Coutinho P."/>
            <person name="Morrison M."/>
            <person name="Mosoni P."/>
            <person name="Yeoman C.J."/>
            <person name="White B.A."/>
            <person name="Bayer E.A."/>
        </authorList>
    </citation>
    <scope>NUCLEOTIDE SEQUENCE [LARGE SCALE GENOMIC DNA]</scope>
    <source>
        <strain evidence="1 2">007c</strain>
    </source>
</reference>
<dbReference type="NCBIfam" id="NF047539">
    <property type="entry name" value="XAC2610_fam"/>
    <property type="match status" value="1"/>
</dbReference>